<sequence length="306" mass="34276">MKTLYTIVFTLLFISSNYAQGLYLNLEKGKEYLQHSNSTTKVLQHIEGQELHTTISLIGTTSFLVKKVKRKGYVMDVRFVDLLMQMNSPQGTMEFDSENPGSDDIFSDLLKKMTDFSFEITLSKFGRVLDANEMNGIWDVMVDEVQGLSGAQKKQIKAELNKTYGEKAFTGNLESVTAIYPENPVELGDKWMVETILSSGMKAKSEADLKLTKLNEDYALIISESNITTINKDEYALIGGLEIKYDMNGTASAEYKVDPKSGWIKEAKIIQEMEGVAYVKGNPQMPEGLEIPMTMSSESEISSQKQ</sequence>
<dbReference type="OrthoDB" id="3034330at2"/>
<protein>
    <submittedName>
        <fullName evidence="1">Uncharacterized protein</fullName>
    </submittedName>
</protein>
<dbReference type="EMBL" id="QURB01000008">
    <property type="protein sequence ID" value="RFC53582.1"/>
    <property type="molecule type" value="Genomic_DNA"/>
</dbReference>
<dbReference type="RefSeq" id="WP_116881641.1">
    <property type="nucleotide sequence ID" value="NZ_QURB01000008.1"/>
</dbReference>
<evidence type="ECO:0000313" key="2">
    <source>
        <dbReference type="Proteomes" id="UP000257127"/>
    </source>
</evidence>
<dbReference type="InterPro" id="IPR046230">
    <property type="entry name" value="DUF6263"/>
</dbReference>
<keyword evidence="2" id="KW-1185">Reference proteome</keyword>
<dbReference type="AlphaFoldDB" id="A0A3E1EVP0"/>
<gene>
    <name evidence="1" type="ORF">DXU93_12515</name>
</gene>
<dbReference type="Proteomes" id="UP000257127">
    <property type="component" value="Unassembled WGS sequence"/>
</dbReference>
<evidence type="ECO:0000313" key="1">
    <source>
        <dbReference type="EMBL" id="RFC53582.1"/>
    </source>
</evidence>
<accession>A0A3E1EVP0</accession>
<reference evidence="1 2" key="1">
    <citation type="submission" date="2018-08" db="EMBL/GenBank/DDBJ databases">
        <title>The draft genome squence of Brumimicrobium sp. N62.</title>
        <authorList>
            <person name="Du Z.-J."/>
            <person name="Luo H.-R."/>
        </authorList>
    </citation>
    <scope>NUCLEOTIDE SEQUENCE [LARGE SCALE GENOMIC DNA]</scope>
    <source>
        <strain evidence="1 2">N62</strain>
    </source>
</reference>
<proteinExistence type="predicted"/>
<comment type="caution">
    <text evidence="1">The sequence shown here is derived from an EMBL/GenBank/DDBJ whole genome shotgun (WGS) entry which is preliminary data.</text>
</comment>
<dbReference type="Pfam" id="PF19777">
    <property type="entry name" value="DUF6263"/>
    <property type="match status" value="1"/>
</dbReference>
<organism evidence="1 2">
    <name type="scientific">Brumimicrobium aurantiacum</name>
    <dbReference type="NCBI Taxonomy" id="1737063"/>
    <lineage>
        <taxon>Bacteria</taxon>
        <taxon>Pseudomonadati</taxon>
        <taxon>Bacteroidota</taxon>
        <taxon>Flavobacteriia</taxon>
        <taxon>Flavobacteriales</taxon>
        <taxon>Crocinitomicaceae</taxon>
        <taxon>Brumimicrobium</taxon>
    </lineage>
</organism>
<name>A0A3E1EVP0_9FLAO</name>